<dbReference type="EMBL" id="JAQQDW010000006">
    <property type="protein sequence ID" value="MFM0102804.1"/>
    <property type="molecule type" value="Genomic_DNA"/>
</dbReference>
<reference evidence="1 2" key="1">
    <citation type="journal article" date="2024" name="Chem. Sci.">
        <title>Discovery of megapolipeptins by genome mining of a Burkholderiales bacteria collection.</title>
        <authorList>
            <person name="Paulo B.S."/>
            <person name="Recchia M.J.J."/>
            <person name="Lee S."/>
            <person name="Fergusson C.H."/>
            <person name="Romanowski S.B."/>
            <person name="Hernandez A."/>
            <person name="Krull N."/>
            <person name="Liu D.Y."/>
            <person name="Cavanagh H."/>
            <person name="Bos A."/>
            <person name="Gray C.A."/>
            <person name="Murphy B.T."/>
            <person name="Linington R.G."/>
            <person name="Eustaquio A.S."/>
        </authorList>
    </citation>
    <scope>NUCLEOTIDE SEQUENCE [LARGE SCALE GENOMIC DNA]</scope>
    <source>
        <strain evidence="1 2">RL18-126-BIB-B</strain>
    </source>
</reference>
<sequence length="172" mass="18426">MRHARRMAGLTLLQLAQKAHCSESLISKIEKGNATPSLATLHRLAVALDTNIAALTSPTEPTGGPVMRQGERPVIRGGGIALERVVLPNRNGLLQANIHILEPGQGSDGQIEHIGEEVGYVLEGTVELTLRSASYILHAGDAFTFTSETPHGYRNAGDTTARILWVNTPATY</sequence>
<accession>A0ACC7N791</accession>
<dbReference type="Proteomes" id="UP001629235">
    <property type="component" value="Unassembled WGS sequence"/>
</dbReference>
<gene>
    <name evidence="1" type="ORF">PQR01_04730</name>
</gene>
<protein>
    <submittedName>
        <fullName evidence="1">XRE family transcriptional regulator</fullName>
    </submittedName>
</protein>
<organism evidence="1 2">
    <name type="scientific">Paraburkholderia rhynchosiae</name>
    <dbReference type="NCBI Taxonomy" id="487049"/>
    <lineage>
        <taxon>Bacteria</taxon>
        <taxon>Pseudomonadati</taxon>
        <taxon>Pseudomonadota</taxon>
        <taxon>Betaproteobacteria</taxon>
        <taxon>Burkholderiales</taxon>
        <taxon>Burkholderiaceae</taxon>
        <taxon>Paraburkholderia</taxon>
    </lineage>
</organism>
<evidence type="ECO:0000313" key="2">
    <source>
        <dbReference type="Proteomes" id="UP001629235"/>
    </source>
</evidence>
<keyword evidence="2" id="KW-1185">Reference proteome</keyword>
<evidence type="ECO:0000313" key="1">
    <source>
        <dbReference type="EMBL" id="MFM0102804.1"/>
    </source>
</evidence>
<proteinExistence type="predicted"/>
<comment type="caution">
    <text evidence="1">The sequence shown here is derived from an EMBL/GenBank/DDBJ whole genome shotgun (WGS) entry which is preliminary data.</text>
</comment>
<name>A0ACC7N791_9BURK</name>